<evidence type="ECO:0000313" key="8">
    <source>
        <dbReference type="EMBL" id="NYG54559.1"/>
    </source>
</evidence>
<dbReference type="SUPFAM" id="SSF103473">
    <property type="entry name" value="MFS general substrate transporter"/>
    <property type="match status" value="1"/>
</dbReference>
<dbReference type="PRINTS" id="PR01036">
    <property type="entry name" value="TCRTETB"/>
</dbReference>
<dbReference type="InterPro" id="IPR011701">
    <property type="entry name" value="MFS"/>
</dbReference>
<keyword evidence="2 6" id="KW-0812">Transmembrane</keyword>
<comment type="caution">
    <text evidence="8">The sequence shown here is derived from an EMBL/GenBank/DDBJ whole genome shotgun (WGS) entry which is preliminary data.</text>
</comment>
<feature type="transmembrane region" description="Helical" evidence="6">
    <location>
        <begin position="63"/>
        <end position="83"/>
    </location>
</feature>
<accession>A0A7Y9RSK2</accession>
<feature type="transmembrane region" description="Helical" evidence="6">
    <location>
        <begin position="95"/>
        <end position="114"/>
    </location>
</feature>
<dbReference type="PANTHER" id="PTHR42718:SF39">
    <property type="entry name" value="ACTINORHODIN TRANSPORTER-RELATED"/>
    <property type="match status" value="1"/>
</dbReference>
<dbReference type="GO" id="GO:0022857">
    <property type="term" value="F:transmembrane transporter activity"/>
    <property type="evidence" value="ECO:0007669"/>
    <property type="project" value="InterPro"/>
</dbReference>
<sequence length="496" mass="50792">MSEETAERSAPAGGDAGTDDAPDPRRWRILGVSLVVGFMSLLDVTIVNVAIPSIRAGLETTAGAVQWLVSGYALAFGLTLVTGGRLGDALGRRRLMAIGLVGFVVSSAAVGLAPSIELAIAARLLQGASAGLLTPQNSGIIQDLFRGPERGRAFGLFGLTVSVSSAAGPILGGAIIALLGEEQGWRWLFLVNVPIGLLALVGVLRLVPGRPPEDGADPQADGDHAGRRTPVDLDLRGALLLGGGVLAVLYPLVMLEGGALWPLALVPLAPALLVAFARWERRVSAAGRAPLLDVGLLRRTPGYADGIAVGSLYFTGFTGIFLVLSVVSQEELGYSALEAGLLSTPFALGAALTARPAGRLVSSVGRRLTVQSLAVMMSGVALLALLLPLADGAALWWVVVPTLLLAGLGAGGVISPNFTLTLADVPPRMGGAAGAALQTGQRIGSAMGAALLMTTYQVVLSTTDDPVRAFQGALAAALAVLTLAQVSAVRSWRRDD</sequence>
<keyword evidence="9" id="KW-1185">Reference proteome</keyword>
<dbReference type="GO" id="GO:0005886">
    <property type="term" value="C:plasma membrane"/>
    <property type="evidence" value="ECO:0007669"/>
    <property type="project" value="UniProtKB-SubCell"/>
</dbReference>
<feature type="region of interest" description="Disordered" evidence="5">
    <location>
        <begin position="1"/>
        <end position="22"/>
    </location>
</feature>
<comment type="subcellular location">
    <subcellularLocation>
        <location evidence="1">Cell membrane</location>
        <topology evidence="1">Multi-pass membrane protein</topology>
    </subcellularLocation>
</comment>
<evidence type="ECO:0000313" key="9">
    <source>
        <dbReference type="Proteomes" id="UP000544110"/>
    </source>
</evidence>
<dbReference type="InterPro" id="IPR036259">
    <property type="entry name" value="MFS_trans_sf"/>
</dbReference>
<feature type="transmembrane region" description="Helical" evidence="6">
    <location>
        <begin position="185"/>
        <end position="207"/>
    </location>
</feature>
<dbReference type="AlphaFoldDB" id="A0A7Y9RSK2"/>
<dbReference type="EMBL" id="JACCAC010000001">
    <property type="protein sequence ID" value="NYG54559.1"/>
    <property type="molecule type" value="Genomic_DNA"/>
</dbReference>
<dbReference type="Gene3D" id="1.20.1250.20">
    <property type="entry name" value="MFS general substrate transporter like domains"/>
    <property type="match status" value="1"/>
</dbReference>
<dbReference type="PROSITE" id="PS50850">
    <property type="entry name" value="MFS"/>
    <property type="match status" value="1"/>
</dbReference>
<evidence type="ECO:0000256" key="6">
    <source>
        <dbReference type="SAM" id="Phobius"/>
    </source>
</evidence>
<name>A0A7Y9RSK2_9ACTN</name>
<organism evidence="8 9">
    <name type="scientific">Nocardioides perillae</name>
    <dbReference type="NCBI Taxonomy" id="1119534"/>
    <lineage>
        <taxon>Bacteria</taxon>
        <taxon>Bacillati</taxon>
        <taxon>Actinomycetota</taxon>
        <taxon>Actinomycetes</taxon>
        <taxon>Propionibacteriales</taxon>
        <taxon>Nocardioidaceae</taxon>
        <taxon>Nocardioides</taxon>
    </lineage>
</organism>
<dbReference type="RefSeq" id="WP_343049090.1">
    <property type="nucleotide sequence ID" value="NZ_JACCAC010000001.1"/>
</dbReference>
<feature type="transmembrane region" description="Helical" evidence="6">
    <location>
        <begin position="29"/>
        <end position="51"/>
    </location>
</feature>
<evidence type="ECO:0000256" key="5">
    <source>
        <dbReference type="SAM" id="MobiDB-lite"/>
    </source>
</evidence>
<dbReference type="Pfam" id="PF07690">
    <property type="entry name" value="MFS_1"/>
    <property type="match status" value="1"/>
</dbReference>
<evidence type="ECO:0000256" key="1">
    <source>
        <dbReference type="ARBA" id="ARBA00004651"/>
    </source>
</evidence>
<feature type="transmembrane region" description="Helical" evidence="6">
    <location>
        <begin position="259"/>
        <end position="279"/>
    </location>
</feature>
<feature type="domain" description="Major facilitator superfamily (MFS) profile" evidence="7">
    <location>
        <begin position="29"/>
        <end position="490"/>
    </location>
</feature>
<keyword evidence="3 6" id="KW-1133">Transmembrane helix</keyword>
<feature type="transmembrane region" description="Helical" evidence="6">
    <location>
        <begin position="469"/>
        <end position="489"/>
    </location>
</feature>
<keyword evidence="4 6" id="KW-0472">Membrane</keyword>
<dbReference type="CDD" id="cd17321">
    <property type="entry name" value="MFS_MMR_MDR_like"/>
    <property type="match status" value="1"/>
</dbReference>
<feature type="transmembrane region" description="Helical" evidence="6">
    <location>
        <begin position="396"/>
        <end position="422"/>
    </location>
</feature>
<reference evidence="8 9" key="1">
    <citation type="submission" date="2020-07" db="EMBL/GenBank/DDBJ databases">
        <title>Sequencing the genomes of 1000 actinobacteria strains.</title>
        <authorList>
            <person name="Klenk H.-P."/>
        </authorList>
    </citation>
    <scope>NUCLEOTIDE SEQUENCE [LARGE SCALE GENOMIC DNA]</scope>
    <source>
        <strain evidence="8 9">DSM 24552</strain>
    </source>
</reference>
<dbReference type="PANTHER" id="PTHR42718">
    <property type="entry name" value="MAJOR FACILITATOR SUPERFAMILY MULTIDRUG TRANSPORTER MFSC"/>
    <property type="match status" value="1"/>
</dbReference>
<evidence type="ECO:0000259" key="7">
    <source>
        <dbReference type="PROSITE" id="PS50850"/>
    </source>
</evidence>
<feature type="transmembrane region" description="Helical" evidence="6">
    <location>
        <begin position="153"/>
        <end position="179"/>
    </location>
</feature>
<dbReference type="InterPro" id="IPR020846">
    <property type="entry name" value="MFS_dom"/>
</dbReference>
<feature type="transmembrane region" description="Helical" evidence="6">
    <location>
        <begin position="373"/>
        <end position="390"/>
    </location>
</feature>
<dbReference type="Gene3D" id="1.20.1720.10">
    <property type="entry name" value="Multidrug resistance protein D"/>
    <property type="match status" value="1"/>
</dbReference>
<evidence type="ECO:0000256" key="3">
    <source>
        <dbReference type="ARBA" id="ARBA00022989"/>
    </source>
</evidence>
<gene>
    <name evidence="8" type="ORF">BJ989_000863</name>
</gene>
<dbReference type="Proteomes" id="UP000544110">
    <property type="component" value="Unassembled WGS sequence"/>
</dbReference>
<evidence type="ECO:0000256" key="4">
    <source>
        <dbReference type="ARBA" id="ARBA00023136"/>
    </source>
</evidence>
<feature type="transmembrane region" description="Helical" evidence="6">
    <location>
        <begin position="307"/>
        <end position="327"/>
    </location>
</feature>
<evidence type="ECO:0000256" key="2">
    <source>
        <dbReference type="ARBA" id="ARBA00022692"/>
    </source>
</evidence>
<proteinExistence type="predicted"/>
<protein>
    <submittedName>
        <fullName evidence="8">EmrB/QacA subfamily drug resistance transporter</fullName>
    </submittedName>
</protein>